<comment type="catalytic activity">
    <reaction evidence="1">
        <text>D-mannonate = 2-dehydro-3-deoxy-D-gluconate + H2O</text>
        <dbReference type="Rhea" id="RHEA:20097"/>
        <dbReference type="ChEBI" id="CHEBI:15377"/>
        <dbReference type="ChEBI" id="CHEBI:17767"/>
        <dbReference type="ChEBI" id="CHEBI:57990"/>
        <dbReference type="EC" id="4.2.1.8"/>
    </reaction>
</comment>
<evidence type="ECO:0000256" key="9">
    <source>
        <dbReference type="ARBA" id="ARBA00023211"/>
    </source>
</evidence>
<proteinExistence type="inferred from homology"/>
<dbReference type="GO" id="GO:0008927">
    <property type="term" value="F:mannonate dehydratase activity"/>
    <property type="evidence" value="ECO:0007669"/>
    <property type="project" value="UniProtKB-EC"/>
</dbReference>
<reference evidence="11" key="1">
    <citation type="submission" date="2024-06" db="EMBL/GenBank/DDBJ databases">
        <title>Draft genome sequence of Microbacterium sp. strain A8/3-1, isolated from Oxytropis tragacanthoides Fisch. ex DC. Root nodules in the Altai region of Russia.</title>
        <authorList>
            <person name="Sazanova A."/>
            <person name="Guro P."/>
            <person name="Kuznetsova I."/>
            <person name="Belimov A."/>
            <person name="Safronova V."/>
        </authorList>
    </citation>
    <scope>NUCLEOTIDE SEQUENCE</scope>
    <source>
        <strain evidence="11">A8/3-1</strain>
    </source>
</reference>
<dbReference type="EMBL" id="CP158357">
    <property type="protein sequence ID" value="XBX77391.1"/>
    <property type="molecule type" value="Genomic_DNA"/>
</dbReference>
<evidence type="ECO:0000256" key="3">
    <source>
        <dbReference type="ARBA" id="ARBA00001954"/>
    </source>
</evidence>
<comment type="function">
    <text evidence="4">Catalyzes the dehydration of D-mannonate.</text>
</comment>
<keyword evidence="8" id="KW-0408">Iron</keyword>
<evidence type="ECO:0000256" key="6">
    <source>
        <dbReference type="ARBA" id="ARBA00007389"/>
    </source>
</evidence>
<evidence type="ECO:0000256" key="5">
    <source>
        <dbReference type="ARBA" id="ARBA00004892"/>
    </source>
</evidence>
<evidence type="ECO:0000256" key="1">
    <source>
        <dbReference type="ARBA" id="ARBA00001794"/>
    </source>
</evidence>
<evidence type="ECO:0000256" key="4">
    <source>
        <dbReference type="ARBA" id="ARBA00002713"/>
    </source>
</evidence>
<dbReference type="AlphaFoldDB" id="A0AAU7VSH6"/>
<dbReference type="PANTHER" id="PTHR30387:SF2">
    <property type="entry name" value="MANNONATE DEHYDRATASE"/>
    <property type="match status" value="1"/>
</dbReference>
<dbReference type="Pfam" id="PF03786">
    <property type="entry name" value="UxuA"/>
    <property type="match status" value="2"/>
</dbReference>
<sequence>MFQLSEFLPARPEPWWALLRQAGVEHAVGMMRGAEQEHRIFAAVAGATEPPHYADGAEPWSETALAEDKATFAEHGMQLIAIEDTAPMDDVRLGGPARDQQIEHVIQQIRAMGVLEIPVLCYNWMVGSSWSRTRSDIPTRGGALVTGFSLADANARGPILPGRDVTAPQLWSALEYFLAAVLPEAESAGVRLALHPDDPPLPIVREMPRIMSSLDGYRRLRSIDASASNAITFCQGNFALMTDDVPAAIRELGADDAIAFVHFRDLRGSASDFVETFHDDGKTDMAECMRAYRDVGFTGPLRPDHVPTMAGEANDRPGYQALGRLFAAGYIRGLQHAVFGHPEARSAAIV</sequence>
<evidence type="ECO:0000256" key="7">
    <source>
        <dbReference type="ARBA" id="ARBA00012927"/>
    </source>
</evidence>
<comment type="cofactor">
    <cofactor evidence="3">
        <name>Fe(2+)</name>
        <dbReference type="ChEBI" id="CHEBI:29033"/>
    </cofactor>
</comment>
<comment type="cofactor">
    <cofactor evidence="2">
        <name>Mn(2+)</name>
        <dbReference type="ChEBI" id="CHEBI:29035"/>
    </cofactor>
</comment>
<name>A0AAU7VSH6_9MICO</name>
<comment type="similarity">
    <text evidence="6">Belongs to the mannonate dehydratase family.</text>
</comment>
<evidence type="ECO:0000256" key="8">
    <source>
        <dbReference type="ARBA" id="ARBA00023004"/>
    </source>
</evidence>
<evidence type="ECO:0000256" key="10">
    <source>
        <dbReference type="ARBA" id="ARBA00023239"/>
    </source>
</evidence>
<gene>
    <name evidence="11" type="ORF">ABS642_15950</name>
</gene>
<dbReference type="SUPFAM" id="SSF51658">
    <property type="entry name" value="Xylose isomerase-like"/>
    <property type="match status" value="1"/>
</dbReference>
<dbReference type="InterPro" id="IPR004628">
    <property type="entry name" value="Man_deHydtase"/>
</dbReference>
<dbReference type="PIRSF" id="PIRSF016049">
    <property type="entry name" value="Man_dehyd"/>
    <property type="match status" value="1"/>
</dbReference>
<dbReference type="GO" id="GO:0042840">
    <property type="term" value="P:D-glucuronate catabolic process"/>
    <property type="evidence" value="ECO:0007669"/>
    <property type="project" value="TreeGrafter"/>
</dbReference>
<dbReference type="Gene3D" id="3.20.20.150">
    <property type="entry name" value="Divalent-metal-dependent TIM barrel enzymes"/>
    <property type="match status" value="1"/>
</dbReference>
<dbReference type="GO" id="GO:0008198">
    <property type="term" value="F:ferrous iron binding"/>
    <property type="evidence" value="ECO:0007669"/>
    <property type="project" value="TreeGrafter"/>
</dbReference>
<evidence type="ECO:0000313" key="11">
    <source>
        <dbReference type="EMBL" id="XBX77391.1"/>
    </source>
</evidence>
<dbReference type="GO" id="GO:0030145">
    <property type="term" value="F:manganese ion binding"/>
    <property type="evidence" value="ECO:0007669"/>
    <property type="project" value="TreeGrafter"/>
</dbReference>
<accession>A0AAU7VSH6</accession>
<keyword evidence="9" id="KW-0464">Manganese</keyword>
<keyword evidence="10 11" id="KW-0456">Lyase</keyword>
<dbReference type="RefSeq" id="WP_350350879.1">
    <property type="nucleotide sequence ID" value="NZ_CP158357.1"/>
</dbReference>
<dbReference type="EC" id="4.2.1.8" evidence="7"/>
<evidence type="ECO:0000256" key="2">
    <source>
        <dbReference type="ARBA" id="ARBA00001936"/>
    </source>
</evidence>
<dbReference type="PANTHER" id="PTHR30387">
    <property type="entry name" value="MANNONATE DEHYDRATASE"/>
    <property type="match status" value="1"/>
</dbReference>
<dbReference type="InterPro" id="IPR036237">
    <property type="entry name" value="Xyl_isomerase-like_sf"/>
</dbReference>
<organism evidence="11">
    <name type="scientific">Microbacterium sp. A8/3-1</name>
    <dbReference type="NCBI Taxonomy" id="3160749"/>
    <lineage>
        <taxon>Bacteria</taxon>
        <taxon>Bacillati</taxon>
        <taxon>Actinomycetota</taxon>
        <taxon>Actinomycetes</taxon>
        <taxon>Micrococcales</taxon>
        <taxon>Microbacteriaceae</taxon>
        <taxon>Microbacterium</taxon>
    </lineage>
</organism>
<protein>
    <recommendedName>
        <fullName evidence="7">mannonate dehydratase</fullName>
        <ecNumber evidence="7">4.2.1.8</ecNumber>
    </recommendedName>
</protein>
<comment type="pathway">
    <text evidence="5">Carbohydrate metabolism; pentose and glucuronate interconversion.</text>
</comment>